<proteinExistence type="predicted"/>
<dbReference type="RefSeq" id="XP_024341229.1">
    <property type="nucleotide sequence ID" value="XM_024478768.1"/>
</dbReference>
<feature type="domain" description="Peptidase S53" evidence="13">
    <location>
        <begin position="180"/>
        <end position="487"/>
    </location>
</feature>
<dbReference type="InterPro" id="IPR015366">
    <property type="entry name" value="S53_propep"/>
</dbReference>
<evidence type="ECO:0000256" key="11">
    <source>
        <dbReference type="ARBA" id="ARBA00023145"/>
    </source>
</evidence>
<dbReference type="InterPro" id="IPR000209">
    <property type="entry name" value="Peptidase_S8/S53_dom"/>
</dbReference>
<dbReference type="InterPro" id="IPR050819">
    <property type="entry name" value="Tripeptidyl-peptidase_I"/>
</dbReference>
<evidence type="ECO:0000256" key="7">
    <source>
        <dbReference type="ARBA" id="ARBA00022723"/>
    </source>
</evidence>
<dbReference type="OrthoDB" id="409122at2759"/>
<comment type="cofactor">
    <cofactor evidence="2">
        <name>Ca(2+)</name>
        <dbReference type="ChEBI" id="CHEBI:29108"/>
    </cofactor>
</comment>
<dbReference type="Pfam" id="PF09286">
    <property type="entry name" value="Pro-kuma_activ"/>
    <property type="match status" value="1"/>
</dbReference>
<sequence length="487" mass="51204">MIFPCGCTKLAKLLRVALVQNNIAGLIDALYDVSSPSSPNYGKWLSKTEVEAHVAPKQHSVAAVNSWLSAHGLNATALSPAGDWLRIEVPVAKANDMLAANFSVFSFTATGSTTVRALSYSVPSDLAEHIDLIHPTTAYVFREYCFVNALKMICSFPVPNGAKPAVIRFADNTASKAFDHSSACALQHLYGIPATPATVSSNGIAVTEFEKQYAQAADLHSFLQHARPDMNPDTNYTVISIDGGENPQDPKEAGDEADLDLQYTAGLATGVPATVTIAGGDDVLAGFLDTGLSLLGLESPPQVVSTSWDGDEDKFPPSHAVYLCNVYAQLGARGVSMIFASGDEGASGNRSEGNCTIFSPTFPATCPHVTTVGATTRIPEVVADVSGGGFSNYFLRPDYQSKAVSAYLALLGNNNTGLYNASGRAYPDVAAYGVNCTYIMGGVTTLGTGTSCSAPIFASVIALLNDRLLAAGKPTSGFLNPWKQHVL</sequence>
<evidence type="ECO:0000256" key="6">
    <source>
        <dbReference type="ARBA" id="ARBA00022670"/>
    </source>
</evidence>
<dbReference type="GO" id="GO:0006508">
    <property type="term" value="P:proteolysis"/>
    <property type="evidence" value="ECO:0007669"/>
    <property type="project" value="UniProtKB-KW"/>
</dbReference>
<comment type="function">
    <text evidence="3">Secreted tripeptidyl-peptidase which degrades proteins at acidic pHs and is involved in virulence.</text>
</comment>
<evidence type="ECO:0000256" key="12">
    <source>
        <dbReference type="PROSITE-ProRule" id="PRU01032"/>
    </source>
</evidence>
<keyword evidence="6 12" id="KW-0645">Protease</keyword>
<dbReference type="PANTHER" id="PTHR14218:SF15">
    <property type="entry name" value="TRIPEPTIDYL-PEPTIDASE 1"/>
    <property type="match status" value="1"/>
</dbReference>
<evidence type="ECO:0000256" key="1">
    <source>
        <dbReference type="ARBA" id="ARBA00001910"/>
    </source>
</evidence>
<dbReference type="CDD" id="cd04056">
    <property type="entry name" value="Peptidases_S53"/>
    <property type="match status" value="1"/>
</dbReference>
<protein>
    <recommendedName>
        <fullName evidence="5">tripeptidyl-peptidase II</fullName>
        <ecNumber evidence="5">3.4.14.10</ecNumber>
    </recommendedName>
</protein>
<dbReference type="CDD" id="cd11377">
    <property type="entry name" value="Pro-peptidase_S53"/>
    <property type="match status" value="1"/>
</dbReference>
<dbReference type="GO" id="GO:0004252">
    <property type="term" value="F:serine-type endopeptidase activity"/>
    <property type="evidence" value="ECO:0007669"/>
    <property type="project" value="UniProtKB-UniRule"/>
</dbReference>
<keyword evidence="15" id="KW-1185">Reference proteome</keyword>
<dbReference type="EMBL" id="KZ110594">
    <property type="protein sequence ID" value="OSX64435.1"/>
    <property type="molecule type" value="Genomic_DNA"/>
</dbReference>
<evidence type="ECO:0000256" key="8">
    <source>
        <dbReference type="ARBA" id="ARBA00022801"/>
    </source>
</evidence>
<dbReference type="GeneID" id="36323718"/>
<dbReference type="GO" id="GO:0046872">
    <property type="term" value="F:metal ion binding"/>
    <property type="evidence" value="ECO:0007669"/>
    <property type="project" value="UniProtKB-KW"/>
</dbReference>
<dbReference type="AlphaFoldDB" id="A0A1X6N736"/>
<name>A0A1X6N736_9APHY</name>
<dbReference type="PANTHER" id="PTHR14218">
    <property type="entry name" value="PROTEASE S8 TRIPEPTIDYL PEPTIDASE I CLN2"/>
    <property type="match status" value="1"/>
</dbReference>
<dbReference type="STRING" id="670580.A0A1X6N736"/>
<dbReference type="InterPro" id="IPR030400">
    <property type="entry name" value="Sedolisin_dom"/>
</dbReference>
<evidence type="ECO:0000256" key="9">
    <source>
        <dbReference type="ARBA" id="ARBA00022825"/>
    </source>
</evidence>
<dbReference type="Proteomes" id="UP000194127">
    <property type="component" value="Unassembled WGS sequence"/>
</dbReference>
<dbReference type="PROSITE" id="PS51695">
    <property type="entry name" value="SEDOLISIN"/>
    <property type="match status" value="1"/>
</dbReference>
<comment type="catalytic activity">
    <reaction evidence="1">
        <text>Release of an N-terminal tripeptide from a polypeptide.</text>
        <dbReference type="EC" id="3.4.14.10"/>
    </reaction>
</comment>
<keyword evidence="11" id="KW-0865">Zymogen</keyword>
<evidence type="ECO:0000256" key="10">
    <source>
        <dbReference type="ARBA" id="ARBA00022837"/>
    </source>
</evidence>
<dbReference type="SUPFAM" id="SSF54897">
    <property type="entry name" value="Protease propeptides/inhibitors"/>
    <property type="match status" value="1"/>
</dbReference>
<evidence type="ECO:0000313" key="15">
    <source>
        <dbReference type="Proteomes" id="UP000194127"/>
    </source>
</evidence>
<feature type="active site" description="Charge relay system" evidence="12">
    <location>
        <position position="256"/>
    </location>
</feature>
<dbReference type="SMART" id="SM00944">
    <property type="entry name" value="Pro-kuma_activ"/>
    <property type="match status" value="1"/>
</dbReference>
<evidence type="ECO:0000313" key="14">
    <source>
        <dbReference type="EMBL" id="OSX64435.1"/>
    </source>
</evidence>
<dbReference type="EC" id="3.4.14.10" evidence="5"/>
<dbReference type="SUPFAM" id="SSF52743">
    <property type="entry name" value="Subtilisin-like"/>
    <property type="match status" value="1"/>
</dbReference>
<dbReference type="InterPro" id="IPR036852">
    <property type="entry name" value="Peptidase_S8/S53_dom_sf"/>
</dbReference>
<keyword evidence="7" id="KW-0479">Metal-binding</keyword>
<feature type="active site" description="Charge relay system" evidence="12">
    <location>
        <position position="260"/>
    </location>
</feature>
<evidence type="ECO:0000259" key="13">
    <source>
        <dbReference type="PROSITE" id="PS51695"/>
    </source>
</evidence>
<evidence type="ECO:0000256" key="5">
    <source>
        <dbReference type="ARBA" id="ARBA00012462"/>
    </source>
</evidence>
<keyword evidence="8 12" id="KW-0378">Hydrolase</keyword>
<evidence type="ECO:0000256" key="3">
    <source>
        <dbReference type="ARBA" id="ARBA00002451"/>
    </source>
</evidence>
<reference evidence="14 15" key="1">
    <citation type="submission" date="2017-04" db="EMBL/GenBank/DDBJ databases">
        <title>Genome Sequence of the Model Brown-Rot Fungus Postia placenta SB12.</title>
        <authorList>
            <consortium name="DOE Joint Genome Institute"/>
            <person name="Gaskell J."/>
            <person name="Kersten P."/>
            <person name="Larrondo L.F."/>
            <person name="Canessa P."/>
            <person name="Martinez D."/>
            <person name="Hibbett D."/>
            <person name="Schmoll M."/>
            <person name="Kubicek C.P."/>
            <person name="Martinez A.T."/>
            <person name="Yadav J."/>
            <person name="Master E."/>
            <person name="Magnuson J.K."/>
            <person name="James T."/>
            <person name="Yaver D."/>
            <person name="Berka R."/>
            <person name="Labutti K."/>
            <person name="Lipzen A."/>
            <person name="Aerts A."/>
            <person name="Barry K."/>
            <person name="Henrissat B."/>
            <person name="Blanchette R."/>
            <person name="Grigoriev I."/>
            <person name="Cullen D."/>
        </authorList>
    </citation>
    <scope>NUCLEOTIDE SEQUENCE [LARGE SCALE GENOMIC DNA]</scope>
    <source>
        <strain evidence="14 15">MAD-698-R-SB12</strain>
    </source>
</reference>
<evidence type="ECO:0000256" key="4">
    <source>
        <dbReference type="ARBA" id="ARBA00004239"/>
    </source>
</evidence>
<keyword evidence="10" id="KW-0106">Calcium</keyword>
<organism evidence="14 15">
    <name type="scientific">Postia placenta MAD-698-R-SB12</name>
    <dbReference type="NCBI Taxonomy" id="670580"/>
    <lineage>
        <taxon>Eukaryota</taxon>
        <taxon>Fungi</taxon>
        <taxon>Dikarya</taxon>
        <taxon>Basidiomycota</taxon>
        <taxon>Agaricomycotina</taxon>
        <taxon>Agaricomycetes</taxon>
        <taxon>Polyporales</taxon>
        <taxon>Adustoporiaceae</taxon>
        <taxon>Rhodonia</taxon>
    </lineage>
</organism>
<keyword evidence="9 12" id="KW-0720">Serine protease</keyword>
<accession>A0A1X6N736</accession>
<comment type="caution">
    <text evidence="12">Lacks conserved residue(s) required for the propagation of feature annotation.</text>
</comment>
<dbReference type="Gene3D" id="3.40.50.200">
    <property type="entry name" value="Peptidase S8/S53 domain"/>
    <property type="match status" value="1"/>
</dbReference>
<feature type="active site" description="Charge relay system" evidence="12">
    <location>
        <position position="451"/>
    </location>
</feature>
<dbReference type="GO" id="GO:0008240">
    <property type="term" value="F:tripeptidyl-peptidase activity"/>
    <property type="evidence" value="ECO:0007669"/>
    <property type="project" value="UniProtKB-EC"/>
</dbReference>
<gene>
    <name evidence="14" type="ORF">POSPLADRAFT_1045478</name>
</gene>
<evidence type="ECO:0000256" key="2">
    <source>
        <dbReference type="ARBA" id="ARBA00001913"/>
    </source>
</evidence>
<dbReference type="Pfam" id="PF00082">
    <property type="entry name" value="Peptidase_S8"/>
    <property type="match status" value="1"/>
</dbReference>
<dbReference type="GO" id="GO:0005576">
    <property type="term" value="C:extracellular region"/>
    <property type="evidence" value="ECO:0007669"/>
    <property type="project" value="UniProtKB-SubCell"/>
</dbReference>
<comment type="subcellular location">
    <subcellularLocation>
        <location evidence="4">Secreted</location>
        <location evidence="4">Extracellular space</location>
    </subcellularLocation>
</comment>